<sequence length="86" mass="9830">MIVPGDEYVLTRAASPQFAKPITVRVIRERTDRRTYHGWTWIEVYQLDGRGDATERRELFVMPAGLVPARPTPPTAAVRTRRVPGR</sequence>
<name>A0A917U827_9ACTN</name>
<dbReference type="AlphaFoldDB" id="A0A917U827"/>
<gene>
    <name evidence="1" type="ORF">GCM10011608_57260</name>
</gene>
<protein>
    <submittedName>
        <fullName evidence="1">Uncharacterized protein</fullName>
    </submittedName>
</protein>
<dbReference type="RefSeq" id="WP_229706522.1">
    <property type="nucleotide sequence ID" value="NZ_BMNB01000043.1"/>
</dbReference>
<reference evidence="1" key="2">
    <citation type="submission" date="2020-09" db="EMBL/GenBank/DDBJ databases">
        <authorList>
            <person name="Sun Q."/>
            <person name="Zhou Y."/>
        </authorList>
    </citation>
    <scope>NUCLEOTIDE SEQUENCE</scope>
    <source>
        <strain evidence="1">CGMCC 4.7312</strain>
    </source>
</reference>
<reference evidence="1" key="1">
    <citation type="journal article" date="2014" name="Int. J. Syst. Evol. Microbiol.">
        <title>Complete genome sequence of Corynebacterium casei LMG S-19264T (=DSM 44701T), isolated from a smear-ripened cheese.</title>
        <authorList>
            <consortium name="US DOE Joint Genome Institute (JGI-PGF)"/>
            <person name="Walter F."/>
            <person name="Albersmeier A."/>
            <person name="Kalinowski J."/>
            <person name="Ruckert C."/>
        </authorList>
    </citation>
    <scope>NUCLEOTIDE SEQUENCE</scope>
    <source>
        <strain evidence="1">CGMCC 4.7312</strain>
    </source>
</reference>
<dbReference type="EMBL" id="BMNB01000043">
    <property type="protein sequence ID" value="GGM64426.1"/>
    <property type="molecule type" value="Genomic_DNA"/>
</dbReference>
<keyword evidence="2" id="KW-1185">Reference proteome</keyword>
<accession>A0A917U827</accession>
<evidence type="ECO:0000313" key="1">
    <source>
        <dbReference type="EMBL" id="GGM64426.1"/>
    </source>
</evidence>
<organism evidence="1 2">
    <name type="scientific">Micromonospora sonchi</name>
    <dbReference type="NCBI Taxonomy" id="1763543"/>
    <lineage>
        <taxon>Bacteria</taxon>
        <taxon>Bacillati</taxon>
        <taxon>Actinomycetota</taxon>
        <taxon>Actinomycetes</taxon>
        <taxon>Micromonosporales</taxon>
        <taxon>Micromonosporaceae</taxon>
        <taxon>Micromonospora</taxon>
    </lineage>
</organism>
<dbReference type="Proteomes" id="UP000608890">
    <property type="component" value="Unassembled WGS sequence"/>
</dbReference>
<evidence type="ECO:0000313" key="2">
    <source>
        <dbReference type="Proteomes" id="UP000608890"/>
    </source>
</evidence>
<proteinExistence type="predicted"/>
<comment type="caution">
    <text evidence="1">The sequence shown here is derived from an EMBL/GenBank/DDBJ whole genome shotgun (WGS) entry which is preliminary data.</text>
</comment>